<evidence type="ECO:0000313" key="2">
    <source>
        <dbReference type="EMBL" id="ACL71736.1"/>
    </source>
</evidence>
<dbReference type="KEGG" id="tgr:Tgr7_0643"/>
<organism evidence="2 3">
    <name type="scientific">Thioalkalivibrio sulfidiphilus (strain HL-EbGR7)</name>
    <dbReference type="NCBI Taxonomy" id="396588"/>
    <lineage>
        <taxon>Bacteria</taxon>
        <taxon>Pseudomonadati</taxon>
        <taxon>Pseudomonadota</taxon>
        <taxon>Gammaproteobacteria</taxon>
        <taxon>Chromatiales</taxon>
        <taxon>Ectothiorhodospiraceae</taxon>
        <taxon>Thioalkalivibrio</taxon>
    </lineage>
</organism>
<dbReference type="Proteomes" id="UP000002383">
    <property type="component" value="Chromosome"/>
</dbReference>
<evidence type="ECO:0008006" key="4">
    <source>
        <dbReference type="Google" id="ProtNLM"/>
    </source>
</evidence>
<dbReference type="SUPFAM" id="SSF111038">
    <property type="entry name" value="YjbQ-like"/>
    <property type="match status" value="1"/>
</dbReference>
<dbReference type="PANTHER" id="PTHR30615:SF8">
    <property type="entry name" value="UPF0047 PROTEIN C4A8.02C"/>
    <property type="match status" value="1"/>
</dbReference>
<dbReference type="PIRSF" id="PIRSF004681">
    <property type="entry name" value="UCP004681"/>
    <property type="match status" value="1"/>
</dbReference>
<reference evidence="2 3" key="1">
    <citation type="journal article" date="2011" name="Stand. Genomic Sci.">
        <title>Complete genome sequence of 'Thioalkalivibrio sulfidophilus' HL-EbGr7.</title>
        <authorList>
            <person name="Muyzer G."/>
            <person name="Sorokin D.Y."/>
            <person name="Mavromatis K."/>
            <person name="Lapidus A."/>
            <person name="Clum A."/>
            <person name="Ivanova N."/>
            <person name="Pati A."/>
            <person name="d'Haeseleer P."/>
            <person name="Woyke T."/>
            <person name="Kyrpides N.C."/>
        </authorList>
    </citation>
    <scope>NUCLEOTIDE SEQUENCE [LARGE SCALE GENOMIC DNA]</scope>
    <source>
        <strain evidence="2 3">HL-EbGR7</strain>
    </source>
</reference>
<dbReference type="EMBL" id="CP001339">
    <property type="protein sequence ID" value="ACL71736.1"/>
    <property type="molecule type" value="Genomic_DNA"/>
</dbReference>
<dbReference type="Gene3D" id="2.60.120.460">
    <property type="entry name" value="YjbQ-like"/>
    <property type="match status" value="1"/>
</dbReference>
<protein>
    <recommendedName>
        <fullName evidence="4">Secondary thiamine-phosphate synthase enzyme</fullName>
    </recommendedName>
</protein>
<dbReference type="InterPro" id="IPR035917">
    <property type="entry name" value="YjbQ-like_sf"/>
</dbReference>
<gene>
    <name evidence="2" type="ordered locus">Tgr7_0643</name>
</gene>
<name>B8GLY3_THISH</name>
<dbReference type="PANTHER" id="PTHR30615">
    <property type="entry name" value="UNCHARACTERIZED PROTEIN YJBQ-RELATED"/>
    <property type="match status" value="1"/>
</dbReference>
<dbReference type="AlphaFoldDB" id="B8GLY3"/>
<dbReference type="HOGENOM" id="CLU_096980_0_2_6"/>
<accession>B8GLY3</accession>
<proteinExistence type="inferred from homology"/>
<sequence>MSLMQTTHRLEIETRGPGLYMFTDPVRRWVADAGIRTGLLTLLIQHTSASLVIQENADPDVRGDLQRFFSRLVPENDPIYRHTLEGPDDMPAHVRSALTQTQLSIPVMDGRPALGTWQGLYVFEHRRAPQVRRVVAHLIGEG</sequence>
<dbReference type="STRING" id="396588.Tgr7_0643"/>
<dbReference type="OrthoDB" id="9801725at2"/>
<dbReference type="RefSeq" id="WP_012637224.1">
    <property type="nucleotide sequence ID" value="NC_011901.1"/>
</dbReference>
<evidence type="ECO:0000256" key="1">
    <source>
        <dbReference type="ARBA" id="ARBA00005534"/>
    </source>
</evidence>
<keyword evidence="3" id="KW-1185">Reference proteome</keyword>
<evidence type="ECO:0000313" key="3">
    <source>
        <dbReference type="Proteomes" id="UP000002383"/>
    </source>
</evidence>
<comment type="similarity">
    <text evidence="1">Belongs to the UPF0047 family.</text>
</comment>
<dbReference type="InterPro" id="IPR001602">
    <property type="entry name" value="UPF0047_YjbQ-like"/>
</dbReference>
<dbReference type="Pfam" id="PF01894">
    <property type="entry name" value="YjbQ"/>
    <property type="match status" value="1"/>
</dbReference>
<dbReference type="NCBIfam" id="TIGR00149">
    <property type="entry name" value="TIGR00149_YjbQ"/>
    <property type="match status" value="1"/>
</dbReference>
<dbReference type="eggNOG" id="COG0432">
    <property type="taxonomic scope" value="Bacteria"/>
</dbReference>